<feature type="region of interest" description="Disordered" evidence="1">
    <location>
        <begin position="124"/>
        <end position="171"/>
    </location>
</feature>
<evidence type="ECO:0000256" key="1">
    <source>
        <dbReference type="SAM" id="MobiDB-lite"/>
    </source>
</evidence>
<keyword evidence="4" id="KW-1185">Reference proteome</keyword>
<feature type="compositionally biased region" description="Low complexity" evidence="1">
    <location>
        <begin position="157"/>
        <end position="170"/>
    </location>
</feature>
<dbReference type="EMBL" id="BTCM01000005">
    <property type="protein sequence ID" value="GMK58333.1"/>
    <property type="molecule type" value="Genomic_DNA"/>
</dbReference>
<feature type="compositionally biased region" description="Pro residues" evidence="1">
    <location>
        <begin position="136"/>
        <end position="145"/>
    </location>
</feature>
<protein>
    <submittedName>
        <fullName evidence="3">Uncharacterized protein</fullName>
    </submittedName>
</protein>
<accession>A0AAD3TWQ8</accession>
<evidence type="ECO:0000256" key="2">
    <source>
        <dbReference type="SAM" id="Phobius"/>
    </source>
</evidence>
<dbReference type="AlphaFoldDB" id="A0AAD3TWQ8"/>
<feature type="transmembrane region" description="Helical" evidence="2">
    <location>
        <begin position="277"/>
        <end position="300"/>
    </location>
</feature>
<feature type="transmembrane region" description="Helical" evidence="2">
    <location>
        <begin position="227"/>
        <end position="246"/>
    </location>
</feature>
<feature type="region of interest" description="Disordered" evidence="1">
    <location>
        <begin position="1"/>
        <end position="78"/>
    </location>
</feature>
<sequence length="303" mass="33169">MIRSKSEADIFPTTPGTPSSLGPQRPSAAHHRSSRIRRKPVPSVMGSAEFGSLSIDTSCASQNSLGSAPLSAPASRSQRRSHADLVAFLDEAPLSPPLRPRGPSVSSLSAMSMLSAASQSRPYTLPVDAPLKHGSTPPPSPPGTHSPPGSRHRHNGSAHSHPTSVTSHSPFFGGLPRYSTLELAAATDRTRREHPTLAFRVDPDMRERLPRYKVNPRTEPITLAAKLWKWGFFFFPFWFIGMFILWSPLRYEDNDRDPEKKQTEQLSITELKYARRCAVACAVLGAIAAILIIVLCAVLIPRK</sequence>
<feature type="compositionally biased region" description="Basic residues" evidence="1">
    <location>
        <begin position="28"/>
        <end position="40"/>
    </location>
</feature>
<feature type="compositionally biased region" description="Polar residues" evidence="1">
    <location>
        <begin position="54"/>
        <end position="63"/>
    </location>
</feature>
<reference evidence="3" key="1">
    <citation type="journal article" date="2023" name="BMC Genomics">
        <title>Chromosome-level genome assemblies of Cutaneotrichosporon spp. (Trichosporonales, Basidiomycota) reveal imbalanced evolution between nucleotide sequences and chromosome synteny.</title>
        <authorList>
            <person name="Kobayashi Y."/>
            <person name="Kayamori A."/>
            <person name="Aoki K."/>
            <person name="Shiwa Y."/>
            <person name="Matsutani M."/>
            <person name="Fujita N."/>
            <person name="Sugita T."/>
            <person name="Iwasaki W."/>
            <person name="Tanaka N."/>
            <person name="Takashima M."/>
        </authorList>
    </citation>
    <scope>NUCLEOTIDE SEQUENCE</scope>
    <source>
        <strain evidence="3">HIS016</strain>
    </source>
</reference>
<keyword evidence="2" id="KW-0812">Transmembrane</keyword>
<keyword evidence="2" id="KW-1133">Transmembrane helix</keyword>
<gene>
    <name evidence="3" type="ORF">CspeluHIS016_0503650</name>
</gene>
<evidence type="ECO:0000313" key="4">
    <source>
        <dbReference type="Proteomes" id="UP001222932"/>
    </source>
</evidence>
<name>A0AAD3TWQ8_9TREE</name>
<dbReference type="Proteomes" id="UP001222932">
    <property type="component" value="Unassembled WGS sequence"/>
</dbReference>
<proteinExistence type="predicted"/>
<organism evidence="3 4">
    <name type="scientific">Cutaneotrichosporon spelunceum</name>
    <dbReference type="NCBI Taxonomy" id="1672016"/>
    <lineage>
        <taxon>Eukaryota</taxon>
        <taxon>Fungi</taxon>
        <taxon>Dikarya</taxon>
        <taxon>Basidiomycota</taxon>
        <taxon>Agaricomycotina</taxon>
        <taxon>Tremellomycetes</taxon>
        <taxon>Trichosporonales</taxon>
        <taxon>Trichosporonaceae</taxon>
        <taxon>Cutaneotrichosporon</taxon>
    </lineage>
</organism>
<evidence type="ECO:0000313" key="3">
    <source>
        <dbReference type="EMBL" id="GMK58333.1"/>
    </source>
</evidence>
<feature type="compositionally biased region" description="Low complexity" evidence="1">
    <location>
        <begin position="12"/>
        <end position="27"/>
    </location>
</feature>
<comment type="caution">
    <text evidence="3">The sequence shown here is derived from an EMBL/GenBank/DDBJ whole genome shotgun (WGS) entry which is preliminary data.</text>
</comment>
<keyword evidence="2" id="KW-0472">Membrane</keyword>
<reference evidence="3" key="2">
    <citation type="submission" date="2023-06" db="EMBL/GenBank/DDBJ databases">
        <authorList>
            <person name="Kobayashi Y."/>
            <person name="Kayamori A."/>
            <person name="Aoki K."/>
            <person name="Shiwa Y."/>
            <person name="Fujita N."/>
            <person name="Sugita T."/>
            <person name="Iwasaki W."/>
            <person name="Tanaka N."/>
            <person name="Takashima M."/>
        </authorList>
    </citation>
    <scope>NUCLEOTIDE SEQUENCE</scope>
    <source>
        <strain evidence="3">HIS016</strain>
    </source>
</reference>
<feature type="compositionally biased region" description="Low complexity" evidence="1">
    <location>
        <begin position="64"/>
        <end position="76"/>
    </location>
</feature>